<dbReference type="EMBL" id="BSYR01000015">
    <property type="protein sequence ID" value="GMI78209.1"/>
    <property type="molecule type" value="Genomic_DNA"/>
</dbReference>
<feature type="region of interest" description="Disordered" evidence="1">
    <location>
        <begin position="346"/>
        <end position="387"/>
    </location>
</feature>
<feature type="compositionally biased region" description="Basic and acidic residues" evidence="1">
    <location>
        <begin position="346"/>
        <end position="355"/>
    </location>
</feature>
<proteinExistence type="predicted"/>
<gene>
    <name evidence="3" type="ORF">HRI_001490200</name>
</gene>
<reference evidence="3" key="1">
    <citation type="submission" date="2023-05" db="EMBL/GenBank/DDBJ databases">
        <title>Genome and transcriptome analyses reveal genes involved in the formation of fine ridges on petal epidermal cells in Hibiscus trionum.</title>
        <authorList>
            <person name="Koshimizu S."/>
            <person name="Masuda S."/>
            <person name="Ishii T."/>
            <person name="Shirasu K."/>
            <person name="Hoshino A."/>
            <person name="Arita M."/>
        </authorList>
    </citation>
    <scope>NUCLEOTIDE SEQUENCE</scope>
    <source>
        <strain evidence="3">Hamamatsu line</strain>
    </source>
</reference>
<feature type="compositionally biased region" description="Polar residues" evidence="1">
    <location>
        <begin position="128"/>
        <end position="141"/>
    </location>
</feature>
<feature type="compositionally biased region" description="Basic and acidic residues" evidence="1">
    <location>
        <begin position="118"/>
        <end position="127"/>
    </location>
</feature>
<evidence type="ECO:0000313" key="3">
    <source>
        <dbReference type="EMBL" id="GMI78209.1"/>
    </source>
</evidence>
<feature type="region of interest" description="Disordered" evidence="1">
    <location>
        <begin position="118"/>
        <end position="149"/>
    </location>
</feature>
<feature type="compositionally biased region" description="Basic and acidic residues" evidence="1">
    <location>
        <begin position="480"/>
        <end position="493"/>
    </location>
</feature>
<dbReference type="GO" id="GO:0005516">
    <property type="term" value="F:calmodulin binding"/>
    <property type="evidence" value="ECO:0007669"/>
    <property type="project" value="InterPro"/>
</dbReference>
<sequence length="820" mass="92037">MMMANAIVDIPPIRRINKLENVLSMRQSTGKMIMPNGGLPVVSRYLQYSPASCHDICKYGTNVSPGTESKIPRSPMRKLLTPKRDAGRNLESSLVDRRTKTRISAEVSPYFLTQGHHGEDIKEDLTDTKNSTVSVRPSTNAKPRKPDYHAINLEPSREYPFDNKVMEVKGEAKYEENVETKLPEGEKSQQVSVKPSPDSECKKPINPDCIERGESCWTDKEFILPEQVLSSRKETECAVGHAKDSKPSMCQNGKQKFQGPKRKEENIMSMTSTGISGGRNKGEMTISKGIRTSMIANKKSVVPPSVSSTNTQKKKLRVVYHLKKHEKLQGMDAKRSDNVNRVSHLLDPENVKRLNSEQAKSANIPETTSYPIESNPENKPAEPDQNNVVSIRTSSSSKDKSMKQIQNKIPISRPPRAYEKKKMIYVPKGMQGQASGLAPSLSSFLGMKSLRPTPNGSEIAQPSLTSVSSLPSLQSFHNDTSTEHAKVVAEKKKSSSKMMYKVKPKRESMITSNNKHLRGKKLSFWKREPFDNRNDVNQKGKVDGCTPRRIRFKQRINADNINGDNQNSGVEEFTPKRLKFRPRVNTDQTNGANQNSRVKEFKPKRLKFKQRVIAENPNGDNHNIKVEEFTSRRLEFRKKVIADNKNNDNQNSGIEELSPRTLEFRQKLLVDNQNGRVDEFTLTRPELSQRAFDNRNVDDQNDRGEDSTPRILIFRQKGVDETKTGSIQSPKASTSESNSGGREADAGCDNDTKIQSEKFSLRHRGVNQNKGLGSLYNNIIEQTASKLVETKASKVKALVSAFETVISHLDTGISETNDGN</sequence>
<evidence type="ECO:0000313" key="4">
    <source>
        <dbReference type="Proteomes" id="UP001165190"/>
    </source>
</evidence>
<dbReference type="OrthoDB" id="766386at2759"/>
<dbReference type="Proteomes" id="UP001165190">
    <property type="component" value="Unassembled WGS sequence"/>
</dbReference>
<dbReference type="InterPro" id="IPR012417">
    <property type="entry name" value="CaM-bd_dom_pln"/>
</dbReference>
<feature type="compositionally biased region" description="Basic and acidic residues" evidence="1">
    <location>
        <begin position="692"/>
        <end position="708"/>
    </location>
</feature>
<feature type="region of interest" description="Disordered" evidence="1">
    <location>
        <begin position="476"/>
        <end position="499"/>
    </location>
</feature>
<evidence type="ECO:0000256" key="1">
    <source>
        <dbReference type="SAM" id="MobiDB-lite"/>
    </source>
</evidence>
<comment type="caution">
    <text evidence="3">The sequence shown here is derived from an EMBL/GenBank/DDBJ whole genome shotgun (WGS) entry which is preliminary data.</text>
</comment>
<evidence type="ECO:0000259" key="2">
    <source>
        <dbReference type="SMART" id="SM01054"/>
    </source>
</evidence>
<dbReference type="Pfam" id="PF07839">
    <property type="entry name" value="CaM_binding"/>
    <property type="match status" value="1"/>
</dbReference>
<accession>A0A9W7HII5</accession>
<feature type="region of interest" description="Disordered" evidence="1">
    <location>
        <begin position="691"/>
        <end position="750"/>
    </location>
</feature>
<organism evidence="3 4">
    <name type="scientific">Hibiscus trionum</name>
    <name type="common">Flower of an hour</name>
    <dbReference type="NCBI Taxonomy" id="183268"/>
    <lineage>
        <taxon>Eukaryota</taxon>
        <taxon>Viridiplantae</taxon>
        <taxon>Streptophyta</taxon>
        <taxon>Embryophyta</taxon>
        <taxon>Tracheophyta</taxon>
        <taxon>Spermatophyta</taxon>
        <taxon>Magnoliopsida</taxon>
        <taxon>eudicotyledons</taxon>
        <taxon>Gunneridae</taxon>
        <taxon>Pentapetalae</taxon>
        <taxon>rosids</taxon>
        <taxon>malvids</taxon>
        <taxon>Malvales</taxon>
        <taxon>Malvaceae</taxon>
        <taxon>Malvoideae</taxon>
        <taxon>Hibiscus</taxon>
    </lineage>
</organism>
<dbReference type="AlphaFoldDB" id="A0A9W7HII5"/>
<dbReference type="PANTHER" id="PTHR33349">
    <property type="entry name" value="EMB|CAB62594.1"/>
    <property type="match status" value="1"/>
</dbReference>
<feature type="region of interest" description="Disordered" evidence="1">
    <location>
        <begin position="176"/>
        <end position="205"/>
    </location>
</feature>
<dbReference type="PANTHER" id="PTHR33349:SF41">
    <property type="entry name" value="EMB|CAB62594.1"/>
    <property type="match status" value="1"/>
</dbReference>
<dbReference type="SMART" id="SM01054">
    <property type="entry name" value="CaM_binding"/>
    <property type="match status" value="1"/>
</dbReference>
<protein>
    <recommendedName>
        <fullName evidence="2">Calmodulin-binding domain-containing protein</fullName>
    </recommendedName>
</protein>
<name>A0A9W7HII5_HIBTR</name>
<feature type="compositionally biased region" description="Polar residues" evidence="1">
    <location>
        <begin position="724"/>
        <end position="740"/>
    </location>
</feature>
<keyword evidence="4" id="KW-1185">Reference proteome</keyword>
<feature type="compositionally biased region" description="Basic and acidic residues" evidence="1">
    <location>
        <begin position="176"/>
        <end position="187"/>
    </location>
</feature>
<feature type="domain" description="Calmodulin-binding" evidence="2">
    <location>
        <begin position="685"/>
        <end position="807"/>
    </location>
</feature>
<feature type="compositionally biased region" description="Polar residues" evidence="1">
    <location>
        <begin position="356"/>
        <end position="377"/>
    </location>
</feature>